<dbReference type="InterPro" id="IPR008979">
    <property type="entry name" value="Galactose-bd-like_sf"/>
</dbReference>
<dbReference type="Gene3D" id="1.10.246.70">
    <property type="match status" value="1"/>
</dbReference>
<dbReference type="InterPro" id="IPR015251">
    <property type="entry name" value="PepX_N_dom"/>
</dbReference>
<comment type="catalytic activity">
    <reaction evidence="1 9">
        <text>Hydrolyzes Xaa-Pro-|- bonds to release unblocked, N-terminal dipeptides from substrates including Ala-Pro-|-p-nitroanilide and (sequentially) Tyr-Pro-|-Phe-Pro-|-Gly-Pro-|-Ile.</text>
        <dbReference type="EC" id="3.4.14.11"/>
    </reaction>
</comment>
<reference evidence="13" key="1">
    <citation type="submission" date="2015-03" db="EMBL/GenBank/DDBJ databases">
        <authorList>
            <person name="Urmite Genomes"/>
        </authorList>
    </citation>
    <scope>NUCLEOTIDE SEQUENCE [LARGE SCALE GENOMIC DNA]</scope>
    <source>
        <strain evidence="13">FF10</strain>
    </source>
</reference>
<comment type="subcellular location">
    <subcellularLocation>
        <location evidence="9">Cytoplasm</location>
    </subcellularLocation>
</comment>
<protein>
    <recommendedName>
        <fullName evidence="9">Xaa-Pro dipeptidyl-peptidase</fullName>
        <ecNumber evidence="9">3.4.14.11</ecNumber>
    </recommendedName>
    <alternativeName>
        <fullName evidence="9">X-Pro dipeptidyl-peptidase</fullName>
    </alternativeName>
    <alternativeName>
        <fullName evidence="9">X-prolyl-dipeptidyl aminopeptidase</fullName>
        <shortName evidence="9">X-PDAP</shortName>
    </alternativeName>
</protein>
<dbReference type="EMBL" id="CTEN01000001">
    <property type="protein sequence ID" value="CQR24082.1"/>
    <property type="molecule type" value="Genomic_DNA"/>
</dbReference>
<evidence type="ECO:0000259" key="10">
    <source>
        <dbReference type="SMART" id="SM00939"/>
    </source>
</evidence>
<dbReference type="InterPro" id="IPR029058">
    <property type="entry name" value="AB_hydrolase_fold"/>
</dbReference>
<evidence type="ECO:0000256" key="2">
    <source>
        <dbReference type="ARBA" id="ARBA00003997"/>
    </source>
</evidence>
<keyword evidence="6 9" id="KW-0645">Protease</keyword>
<keyword evidence="9" id="KW-0963">Cytoplasm</keyword>
<dbReference type="InterPro" id="IPR008252">
    <property type="entry name" value="Pept_S15_Xpro"/>
</dbReference>
<keyword evidence="13" id="KW-1185">Reference proteome</keyword>
<proteinExistence type="inferred from homology"/>
<sequence>MRFNQFSYIQIDRSIQIKELKELGFDIHPDNTDKKNLESFVRKSFFLIENTDIPLSNLIADWDLDLLTFFQSDIALTDQIFYQVALQLLGFVPHVDYSNVSDFIKESGFPITFGNVIDNLYQLLNTRTKSGNSLVDQLVSDDLMAEDNHYHFFNGKALATFSTKDVIREVVYVETPVDTAKTGQTDLVKVSIIRPKATALRVPAIITNSPYHQGVNETASDAALHKMEADLLQKTPCNIQLEQTNLELLEGDTRALLVSEATEKLAHISSYSLNDYFLARGFANIHVSGVGTLGSTGYMTSGDYQQVYAYKAVIDWLNGRTKAYTDQTRSAFVLADWSNGKVATSGLSYLGTMSNALATTGVPGLEVVIAEAGISSWYDYYRENGLVTSPGGYPGEDLDSLTALTYSRSLQAGDFLRQRKTYQAGLSAERQALDRESGDYNQYWHDRNYLLHADKVTCQVVFTHGSQDWNVKPLHVWNMFHALPNHIDKHLFLHNGAHVYMNNWQSIDFRESMNALLSQKLLGYENNYRLPTVIWQDNSADQTWTSLKDFGAAKKEVFPLGKEIASIQQAYEEETFATYGKSYAAFHQDLYAGKANQISIDIPVKEDILLNGPVQLQLKVKSSVAKGLLSAQVLDFGQSKRLAPIPSLKARASLDNGRYHAQENLMELPFVDSPYRVITKGYLNLQNRNDLLTVEAVPADEWMTFNWDLQPTIYKFQKGTNIRLILYTTDFEITIRDNSEWIISVDLTQSKMLLPRD</sequence>
<evidence type="ECO:0000256" key="1">
    <source>
        <dbReference type="ARBA" id="ARBA00000123"/>
    </source>
</evidence>
<dbReference type="GO" id="GO:0008239">
    <property type="term" value="F:dipeptidyl-peptidase activity"/>
    <property type="evidence" value="ECO:0007669"/>
    <property type="project" value="UniProtKB-UniRule"/>
</dbReference>
<organism evidence="12 13">
    <name type="scientific">Streptococcus varani</name>
    <dbReference type="NCBI Taxonomy" id="1608583"/>
    <lineage>
        <taxon>Bacteria</taxon>
        <taxon>Bacillati</taxon>
        <taxon>Bacillota</taxon>
        <taxon>Bacilli</taxon>
        <taxon>Lactobacillales</taxon>
        <taxon>Streptococcaceae</taxon>
        <taxon>Streptococcus</taxon>
    </lineage>
</organism>
<evidence type="ECO:0000313" key="12">
    <source>
        <dbReference type="EMBL" id="CQR24082.1"/>
    </source>
</evidence>
<dbReference type="RefSeq" id="WP_093649790.1">
    <property type="nucleotide sequence ID" value="NZ_CTEN01000001.1"/>
</dbReference>
<dbReference type="SMART" id="SM00939">
    <property type="entry name" value="PepX_C"/>
    <property type="match status" value="1"/>
</dbReference>
<dbReference type="PRINTS" id="PR00923">
    <property type="entry name" value="LACTOPTASE"/>
</dbReference>
<dbReference type="GO" id="GO:0006508">
    <property type="term" value="P:proteolysis"/>
    <property type="evidence" value="ECO:0007669"/>
    <property type="project" value="UniProtKB-KW"/>
</dbReference>
<evidence type="ECO:0000256" key="9">
    <source>
        <dbReference type="HAMAP-Rule" id="MF_00698"/>
    </source>
</evidence>
<dbReference type="InterPro" id="IPR036313">
    <property type="entry name" value="PepX_N_dom_sf"/>
</dbReference>
<dbReference type="InterPro" id="IPR000383">
    <property type="entry name" value="Xaa-Pro-like_dom"/>
</dbReference>
<dbReference type="PANTHER" id="PTHR43056">
    <property type="entry name" value="PEPTIDASE S9 PROLYL OLIGOPEPTIDASE"/>
    <property type="match status" value="1"/>
</dbReference>
<accession>A0A0E3WEQ0</accession>
<dbReference type="SUPFAM" id="SSF49785">
    <property type="entry name" value="Galactose-binding domain-like"/>
    <property type="match status" value="1"/>
</dbReference>
<keyword evidence="8 9" id="KW-0720">Serine protease</keyword>
<dbReference type="PANTHER" id="PTHR43056:SF10">
    <property type="entry name" value="COCE_NOND FAMILY, PUTATIVE (AFU_ORTHOLOGUE AFUA_7G00600)-RELATED"/>
    <property type="match status" value="1"/>
</dbReference>
<evidence type="ECO:0000256" key="7">
    <source>
        <dbReference type="ARBA" id="ARBA00022801"/>
    </source>
</evidence>
<dbReference type="EC" id="3.4.14.11" evidence="9"/>
<dbReference type="SUPFAM" id="SSF81761">
    <property type="entry name" value="X-Prolyl dipeptidyl aminopeptidase PepX, N-terminal domain"/>
    <property type="match status" value="1"/>
</dbReference>
<feature type="domain" description="Xaa-Pro dipeptidyl-peptidase C-terminal" evidence="10">
    <location>
        <begin position="514"/>
        <end position="753"/>
    </location>
</feature>
<evidence type="ECO:0000256" key="5">
    <source>
        <dbReference type="ARBA" id="ARBA00022438"/>
    </source>
</evidence>
<dbReference type="GO" id="GO:0005737">
    <property type="term" value="C:cytoplasm"/>
    <property type="evidence" value="ECO:0007669"/>
    <property type="project" value="UniProtKB-SubCell"/>
</dbReference>
<evidence type="ECO:0000256" key="3">
    <source>
        <dbReference type="ARBA" id="ARBA00010819"/>
    </source>
</evidence>
<feature type="active site" description="Charge relay system" evidence="9">
    <location>
        <position position="468"/>
    </location>
</feature>
<feature type="active site" description="Charge relay system" evidence="9">
    <location>
        <position position="498"/>
    </location>
</feature>
<dbReference type="Pfam" id="PF02129">
    <property type="entry name" value="Peptidase_S15"/>
    <property type="match status" value="1"/>
</dbReference>
<dbReference type="Gene3D" id="3.40.50.1820">
    <property type="entry name" value="alpha/beta hydrolase"/>
    <property type="match status" value="1"/>
</dbReference>
<dbReference type="Gene3D" id="2.60.120.260">
    <property type="entry name" value="Galactose-binding domain-like"/>
    <property type="match status" value="1"/>
</dbReference>
<dbReference type="Pfam" id="PF09168">
    <property type="entry name" value="PepX_N"/>
    <property type="match status" value="1"/>
</dbReference>
<dbReference type="InterPro" id="IPR050585">
    <property type="entry name" value="Xaa-Pro_dipeptidyl-ppase/CocE"/>
</dbReference>
<dbReference type="OrthoDB" id="319764at2"/>
<dbReference type="InterPro" id="IPR013736">
    <property type="entry name" value="Xaa-Pro_dipept_C"/>
</dbReference>
<keyword evidence="7 9" id="KW-0378">Hydrolase</keyword>
<dbReference type="SMART" id="SM00940">
    <property type="entry name" value="PepX_N"/>
    <property type="match status" value="1"/>
</dbReference>
<dbReference type="Pfam" id="PF08530">
    <property type="entry name" value="PepX_C"/>
    <property type="match status" value="1"/>
</dbReference>
<dbReference type="SUPFAM" id="SSF53474">
    <property type="entry name" value="alpha/beta-Hydrolases"/>
    <property type="match status" value="1"/>
</dbReference>
<comment type="subunit">
    <text evidence="4 9">Homodimer.</text>
</comment>
<comment type="similarity">
    <text evidence="3 9">Belongs to the peptidase S15 family.</text>
</comment>
<dbReference type="HAMAP" id="MF_00698">
    <property type="entry name" value="Aminopeptidase_S15"/>
    <property type="match status" value="1"/>
</dbReference>
<name>A0A0E3WEQ0_9STRE</name>
<feature type="active site" description="Charge relay system" evidence="9">
    <location>
        <position position="348"/>
    </location>
</feature>
<dbReference type="GO" id="GO:0008236">
    <property type="term" value="F:serine-type peptidase activity"/>
    <property type="evidence" value="ECO:0007669"/>
    <property type="project" value="UniProtKB-KW"/>
</dbReference>
<keyword evidence="5 9" id="KW-0031">Aminopeptidase</keyword>
<feature type="domain" description="X-Prolyl dipeptidyl aminopeptidase PepX N-terminal" evidence="11">
    <location>
        <begin position="1"/>
        <end position="143"/>
    </location>
</feature>
<evidence type="ECO:0000259" key="11">
    <source>
        <dbReference type="SMART" id="SM00940"/>
    </source>
</evidence>
<dbReference type="GO" id="GO:0004177">
    <property type="term" value="F:aminopeptidase activity"/>
    <property type="evidence" value="ECO:0007669"/>
    <property type="project" value="UniProtKB-KW"/>
</dbReference>
<evidence type="ECO:0000256" key="8">
    <source>
        <dbReference type="ARBA" id="ARBA00022825"/>
    </source>
</evidence>
<evidence type="ECO:0000256" key="6">
    <source>
        <dbReference type="ARBA" id="ARBA00022670"/>
    </source>
</evidence>
<gene>
    <name evidence="9" type="primary">pepX</name>
    <name evidence="12" type="ORF">BN1356_00447</name>
</gene>
<dbReference type="NCBIfam" id="NF003783">
    <property type="entry name" value="PRK05371.1-4"/>
    <property type="match status" value="1"/>
</dbReference>
<dbReference type="AlphaFoldDB" id="A0A0E3WEQ0"/>
<evidence type="ECO:0000256" key="4">
    <source>
        <dbReference type="ARBA" id="ARBA00011738"/>
    </source>
</evidence>
<evidence type="ECO:0000313" key="13">
    <source>
        <dbReference type="Proteomes" id="UP000198604"/>
    </source>
</evidence>
<dbReference type="STRING" id="1608583.BN1356_00447"/>
<comment type="function">
    <text evidence="2 9">Removes N-terminal dipeptides sequentially from polypeptides having unsubstituted N-termini provided that the penultimate residue is proline.</text>
</comment>
<dbReference type="Proteomes" id="UP000198604">
    <property type="component" value="Unassembled WGS sequence"/>
</dbReference>